<dbReference type="InterPro" id="IPR001173">
    <property type="entry name" value="Glyco_trans_2-like"/>
</dbReference>
<dbReference type="AlphaFoldDB" id="A0A1P8JXE7"/>
<dbReference type="KEGG" id="rhy:RD110_15495"/>
<name>A0A1P8JXE7_9BURK</name>
<dbReference type="EMBL" id="CP019236">
    <property type="protein sequence ID" value="APW38426.1"/>
    <property type="molecule type" value="Genomic_DNA"/>
</dbReference>
<dbReference type="Pfam" id="PF00535">
    <property type="entry name" value="Glycos_transf_2"/>
    <property type="match status" value="1"/>
</dbReference>
<evidence type="ECO:0000313" key="3">
    <source>
        <dbReference type="Proteomes" id="UP000186609"/>
    </source>
</evidence>
<dbReference type="Gene3D" id="3.90.550.10">
    <property type="entry name" value="Spore Coat Polysaccharide Biosynthesis Protein SpsA, Chain A"/>
    <property type="match status" value="1"/>
</dbReference>
<dbReference type="PANTHER" id="PTHR43685:SF2">
    <property type="entry name" value="GLYCOSYLTRANSFERASE 2-LIKE DOMAIN-CONTAINING PROTEIN"/>
    <property type="match status" value="1"/>
</dbReference>
<dbReference type="Proteomes" id="UP000186609">
    <property type="component" value="Chromosome"/>
</dbReference>
<feature type="domain" description="Glycosyltransferase 2-like" evidence="1">
    <location>
        <begin position="1"/>
        <end position="110"/>
    </location>
</feature>
<sequence length="309" mass="35307">MPVFNSGDYLREAVHSVLHQLPIDDRPLPSLELIIVDDHSTDARTVAMLAEIAGMDDRVRVITNQRSKGAAGARNTGIAQASGAWIGFIDSDDIWLSYALALRWHYIESNPGIRWIAGRFKLLRTELTLAQYQADCARLAADMAGTSQYPRLEHLPRPFLDFAKECLIQTTAVLIQRDLINEMGLFNEKLHRAEDYHLWFQCAVANDLWRIDYEISYYRIHAASLTHGETPRYLKEDLMIEMLLQGELAGAHRASLVRRLDMVMQDHCYFYRGRKQYGNAFGMAMKWVGKRPLQVGGWKELLAATLRRG</sequence>
<dbReference type="InterPro" id="IPR050834">
    <property type="entry name" value="Glycosyltransf_2"/>
</dbReference>
<dbReference type="InterPro" id="IPR029044">
    <property type="entry name" value="Nucleotide-diphossugar_trans"/>
</dbReference>
<evidence type="ECO:0000259" key="1">
    <source>
        <dbReference type="Pfam" id="PF00535"/>
    </source>
</evidence>
<gene>
    <name evidence="2" type="ORF">RD110_15495</name>
</gene>
<reference evidence="2 3" key="1">
    <citation type="submission" date="2017-01" db="EMBL/GenBank/DDBJ databases">
        <authorList>
            <person name="Mah S.A."/>
            <person name="Swanson W.J."/>
            <person name="Moy G.W."/>
            <person name="Vacquier V.D."/>
        </authorList>
    </citation>
    <scope>NUCLEOTIDE SEQUENCE [LARGE SCALE GENOMIC DNA]</scope>
    <source>
        <strain evidence="2 3">DCY110</strain>
    </source>
</reference>
<organism evidence="2 3">
    <name type="scientific">Rhodoferax koreensis</name>
    <dbReference type="NCBI Taxonomy" id="1842727"/>
    <lineage>
        <taxon>Bacteria</taxon>
        <taxon>Pseudomonadati</taxon>
        <taxon>Pseudomonadota</taxon>
        <taxon>Betaproteobacteria</taxon>
        <taxon>Burkholderiales</taxon>
        <taxon>Comamonadaceae</taxon>
        <taxon>Rhodoferax</taxon>
    </lineage>
</organism>
<evidence type="ECO:0000313" key="2">
    <source>
        <dbReference type="EMBL" id="APW38426.1"/>
    </source>
</evidence>
<dbReference type="PANTHER" id="PTHR43685">
    <property type="entry name" value="GLYCOSYLTRANSFERASE"/>
    <property type="match status" value="1"/>
</dbReference>
<dbReference type="STRING" id="1842727.RD110_15495"/>
<proteinExistence type="predicted"/>
<accession>A0A1P8JXE7</accession>
<keyword evidence="3" id="KW-1185">Reference proteome</keyword>
<dbReference type="SUPFAM" id="SSF53448">
    <property type="entry name" value="Nucleotide-diphospho-sugar transferases"/>
    <property type="match status" value="1"/>
</dbReference>
<protein>
    <recommendedName>
        <fullName evidence="1">Glycosyltransferase 2-like domain-containing protein</fullName>
    </recommendedName>
</protein>